<reference evidence="3 4" key="1">
    <citation type="journal article" date="2016" name="Nat. Commun.">
        <title>Thousands of microbial genomes shed light on interconnected biogeochemical processes in an aquifer system.</title>
        <authorList>
            <person name="Anantharaman K."/>
            <person name="Brown C.T."/>
            <person name="Hug L.A."/>
            <person name="Sharon I."/>
            <person name="Castelle C.J."/>
            <person name="Probst A.J."/>
            <person name="Thomas B.C."/>
            <person name="Singh A."/>
            <person name="Wilkins M.J."/>
            <person name="Karaoz U."/>
            <person name="Brodie E.L."/>
            <person name="Williams K.H."/>
            <person name="Hubbard S.S."/>
            <person name="Banfield J.F."/>
        </authorList>
    </citation>
    <scope>NUCLEOTIDE SEQUENCE [LARGE SCALE GENOMIC DNA]</scope>
</reference>
<feature type="compositionally biased region" description="Gly residues" evidence="1">
    <location>
        <begin position="100"/>
        <end position="118"/>
    </location>
</feature>
<protein>
    <recommendedName>
        <fullName evidence="5">Lipoprotein</fullName>
    </recommendedName>
</protein>
<keyword evidence="2" id="KW-0732">Signal</keyword>
<evidence type="ECO:0000313" key="4">
    <source>
        <dbReference type="Proteomes" id="UP000178349"/>
    </source>
</evidence>
<proteinExistence type="predicted"/>
<evidence type="ECO:0000256" key="2">
    <source>
        <dbReference type="SAM" id="SignalP"/>
    </source>
</evidence>
<organism evidence="3 4">
    <name type="scientific">Candidatus Magasanikbacteria bacterium RIFOXYC12_FULL_33_11</name>
    <dbReference type="NCBI Taxonomy" id="1798701"/>
    <lineage>
        <taxon>Bacteria</taxon>
        <taxon>Candidatus Magasanikiibacteriota</taxon>
    </lineage>
</organism>
<dbReference type="EMBL" id="MFQW01000051">
    <property type="protein sequence ID" value="OGH84986.1"/>
    <property type="molecule type" value="Genomic_DNA"/>
</dbReference>
<name>A0A1F6NLW6_9BACT</name>
<dbReference type="AlphaFoldDB" id="A0A1F6NLW6"/>
<feature type="chain" id="PRO_5009525800" description="Lipoprotein" evidence="2">
    <location>
        <begin position="21"/>
        <end position="191"/>
    </location>
</feature>
<accession>A0A1F6NLW6</accession>
<evidence type="ECO:0000256" key="1">
    <source>
        <dbReference type="SAM" id="MobiDB-lite"/>
    </source>
</evidence>
<feature type="region of interest" description="Disordered" evidence="1">
    <location>
        <begin position="76"/>
        <end position="124"/>
    </location>
</feature>
<dbReference type="Proteomes" id="UP000178349">
    <property type="component" value="Unassembled WGS sequence"/>
</dbReference>
<evidence type="ECO:0008006" key="5">
    <source>
        <dbReference type="Google" id="ProtNLM"/>
    </source>
</evidence>
<evidence type="ECO:0000313" key="3">
    <source>
        <dbReference type="EMBL" id="OGH84986.1"/>
    </source>
</evidence>
<gene>
    <name evidence="3" type="ORF">A2493_01380</name>
</gene>
<sequence length="191" mass="20205">MRKKFLVSFFLLTLAIVATGCSSISYTSTDEQNTQNRISDINMPEKQADIVGIVKAMVGNEVTITQIDMDKMRESIAASRSDSQTSSNGEGSSNNFIAGTGEGTFRGTGMGPGGGMGPGVSADSEERNQAISEMMKEYSAGDVKVIIPVGIAMNKRGETSSLADVAVGSNLSIWLNNSVSDKKVADYVSIR</sequence>
<comment type="caution">
    <text evidence="3">The sequence shown here is derived from an EMBL/GenBank/DDBJ whole genome shotgun (WGS) entry which is preliminary data.</text>
</comment>
<feature type="compositionally biased region" description="Polar residues" evidence="1">
    <location>
        <begin position="78"/>
        <end position="97"/>
    </location>
</feature>
<feature type="signal peptide" evidence="2">
    <location>
        <begin position="1"/>
        <end position="20"/>
    </location>
</feature>
<dbReference type="PROSITE" id="PS51257">
    <property type="entry name" value="PROKAR_LIPOPROTEIN"/>
    <property type="match status" value="1"/>
</dbReference>